<sequence length="155" mass="17808">MSRPQPAPQSWNSRKIVKRKQKLSPSETSDEACWLTGARHHQLLMPRYRLAMRRLFRALGSPKSPDVSRFQVRRLQAFGSEPTRKRPPLHDLVTDWTLPLKKKVMSLLSQSVRLWSVAQLTPRSQKPSPMWRRVRNFGSLGELEGAATQLPMSIG</sequence>
<dbReference type="AlphaFoldDB" id="G9NXP1"/>
<accession>G9NXP1</accession>
<comment type="caution">
    <text evidence="2">The sequence shown here is derived from an EMBL/GenBank/DDBJ whole genome shotgun (WGS) entry which is preliminary data.</text>
</comment>
<evidence type="ECO:0000313" key="3">
    <source>
        <dbReference type="Proteomes" id="UP000005426"/>
    </source>
</evidence>
<feature type="region of interest" description="Disordered" evidence="1">
    <location>
        <begin position="1"/>
        <end position="24"/>
    </location>
</feature>
<dbReference type="Proteomes" id="UP000005426">
    <property type="component" value="Unassembled WGS sequence"/>
</dbReference>
<evidence type="ECO:0000313" key="2">
    <source>
        <dbReference type="EMBL" id="EHK44221.1"/>
    </source>
</evidence>
<reference evidence="2 3" key="1">
    <citation type="journal article" date="2011" name="Genome Biol.">
        <title>Comparative genome sequence analysis underscores mycoparasitism as the ancestral life style of Trichoderma.</title>
        <authorList>
            <person name="Kubicek C.P."/>
            <person name="Herrera-Estrella A."/>
            <person name="Seidl-Seiboth V."/>
            <person name="Martinez D.A."/>
            <person name="Druzhinina I.S."/>
            <person name="Thon M."/>
            <person name="Zeilinger S."/>
            <person name="Casas-Flores S."/>
            <person name="Horwitz B.A."/>
            <person name="Mukherjee P.K."/>
            <person name="Mukherjee M."/>
            <person name="Kredics L."/>
            <person name="Alcaraz L.D."/>
            <person name="Aerts A."/>
            <person name="Antal Z."/>
            <person name="Atanasova L."/>
            <person name="Cervantes-Badillo M.G."/>
            <person name="Challacombe J."/>
            <person name="Chertkov O."/>
            <person name="McCluskey K."/>
            <person name="Coulpier F."/>
            <person name="Deshpande N."/>
            <person name="von Doehren H."/>
            <person name="Ebbole D.J."/>
            <person name="Esquivel-Naranjo E.U."/>
            <person name="Fekete E."/>
            <person name="Flipphi M."/>
            <person name="Glaser F."/>
            <person name="Gomez-Rodriguez E.Y."/>
            <person name="Gruber S."/>
            <person name="Han C."/>
            <person name="Henrissat B."/>
            <person name="Hermosa R."/>
            <person name="Hernandez-Onate M."/>
            <person name="Karaffa L."/>
            <person name="Kosti I."/>
            <person name="Le Crom S."/>
            <person name="Lindquist E."/>
            <person name="Lucas S."/>
            <person name="Luebeck M."/>
            <person name="Luebeck P.S."/>
            <person name="Margeot A."/>
            <person name="Metz B."/>
            <person name="Misra M."/>
            <person name="Nevalainen H."/>
            <person name="Omann M."/>
            <person name="Packer N."/>
            <person name="Perrone G."/>
            <person name="Uresti-Rivera E.E."/>
            <person name="Salamov A."/>
            <person name="Schmoll M."/>
            <person name="Seiboth B."/>
            <person name="Shapiro H."/>
            <person name="Sukno S."/>
            <person name="Tamayo-Ramos J.A."/>
            <person name="Tisch D."/>
            <person name="Wiest A."/>
            <person name="Wilkinson H.H."/>
            <person name="Zhang M."/>
            <person name="Coutinho P.M."/>
            <person name="Kenerley C.M."/>
            <person name="Monte E."/>
            <person name="Baker S.E."/>
            <person name="Grigoriev I.V."/>
        </authorList>
    </citation>
    <scope>NUCLEOTIDE SEQUENCE [LARGE SCALE GENOMIC DNA]</scope>
    <source>
        <strain evidence="3">ATCC 20476 / IMI 206040</strain>
    </source>
</reference>
<protein>
    <submittedName>
        <fullName evidence="2">Uncharacterized protein</fullName>
    </submittedName>
</protein>
<organism evidence="2 3">
    <name type="scientific">Hypocrea atroviridis (strain ATCC 20476 / IMI 206040)</name>
    <name type="common">Trichoderma atroviride</name>
    <dbReference type="NCBI Taxonomy" id="452589"/>
    <lineage>
        <taxon>Eukaryota</taxon>
        <taxon>Fungi</taxon>
        <taxon>Dikarya</taxon>
        <taxon>Ascomycota</taxon>
        <taxon>Pezizomycotina</taxon>
        <taxon>Sordariomycetes</taxon>
        <taxon>Hypocreomycetidae</taxon>
        <taxon>Hypocreales</taxon>
        <taxon>Hypocreaceae</taxon>
        <taxon>Trichoderma</taxon>
    </lineage>
</organism>
<gene>
    <name evidence="2" type="ORF">TRIATDRAFT_319530</name>
</gene>
<evidence type="ECO:0000256" key="1">
    <source>
        <dbReference type="SAM" id="MobiDB-lite"/>
    </source>
</evidence>
<keyword evidence="3" id="KW-1185">Reference proteome</keyword>
<dbReference type="EMBL" id="ABDG02000025">
    <property type="protein sequence ID" value="EHK44221.1"/>
    <property type="molecule type" value="Genomic_DNA"/>
</dbReference>
<dbReference type="HOGENOM" id="CLU_1695713_0_0_1"/>
<name>G9NXP1_HYPAI</name>
<proteinExistence type="predicted"/>